<proteinExistence type="predicted"/>
<evidence type="ECO:0000313" key="1">
    <source>
        <dbReference type="EMBL" id="QHL87426.1"/>
    </source>
</evidence>
<keyword evidence="2" id="KW-1185">Reference proteome</keyword>
<gene>
    <name evidence="1" type="ORF">GU926_08245</name>
</gene>
<reference evidence="1 2" key="1">
    <citation type="submission" date="2020-01" db="EMBL/GenBank/DDBJ databases">
        <authorList>
            <person name="Kim M."/>
        </authorList>
    </citation>
    <scope>NUCLEOTIDE SEQUENCE [LARGE SCALE GENOMIC DNA]</scope>
    <source>
        <strain evidence="1 2">BT10</strain>
    </source>
</reference>
<evidence type="ECO:0000313" key="2">
    <source>
        <dbReference type="Proteomes" id="UP000464214"/>
    </source>
</evidence>
<organism evidence="1 2">
    <name type="scientific">Nibribacter ruber</name>
    <dbReference type="NCBI Taxonomy" id="2698458"/>
    <lineage>
        <taxon>Bacteria</taxon>
        <taxon>Pseudomonadati</taxon>
        <taxon>Bacteroidota</taxon>
        <taxon>Cytophagia</taxon>
        <taxon>Cytophagales</taxon>
        <taxon>Hymenobacteraceae</taxon>
        <taxon>Nibribacter</taxon>
    </lineage>
</organism>
<sequence length="188" mass="20431">MITAQHGIVKPSPGNLALLGALQLNGVDQNLKVPITSCRAVSFWINTAAMTTNHYLLDARAGGDALVIKSTSVGTSKISYNDVDSTSSSPESGLLNTWARVYVEFVNPQTATLRISSRFTDVEFVQRRIADLRTYSAPLTIQERQDLKLNSRAFAASIQSHFLLEDDLNDTLKGLVATVPGTATFVPY</sequence>
<dbReference type="Proteomes" id="UP000464214">
    <property type="component" value="Chromosome"/>
</dbReference>
<dbReference type="RefSeq" id="WP_160690813.1">
    <property type="nucleotide sequence ID" value="NZ_CP047897.1"/>
</dbReference>
<accession>A0A6P1NU81</accession>
<protein>
    <submittedName>
        <fullName evidence="1">Uncharacterized protein</fullName>
    </submittedName>
</protein>
<dbReference type="KEGG" id="nib:GU926_08245"/>
<name>A0A6P1NU81_9BACT</name>
<dbReference type="EMBL" id="CP047897">
    <property type="protein sequence ID" value="QHL87426.1"/>
    <property type="molecule type" value="Genomic_DNA"/>
</dbReference>
<dbReference type="AlphaFoldDB" id="A0A6P1NU81"/>